<sequence length="29" mass="3059">MIDGGRNGGVMRLLLCNVVAVVSEKANNK</sequence>
<accession>A0A517YYL3</accession>
<dbReference type="EMBL" id="CP036425">
    <property type="protein sequence ID" value="QDU35287.1"/>
    <property type="molecule type" value="Genomic_DNA"/>
</dbReference>
<protein>
    <submittedName>
        <fullName evidence="1">Uncharacterized protein</fullName>
    </submittedName>
</protein>
<reference evidence="1 2" key="1">
    <citation type="submission" date="2019-02" db="EMBL/GenBank/DDBJ databases">
        <title>Deep-cultivation of Planctomycetes and their phenomic and genomic characterization uncovers novel biology.</title>
        <authorList>
            <person name="Wiegand S."/>
            <person name="Jogler M."/>
            <person name="Boedeker C."/>
            <person name="Pinto D."/>
            <person name="Vollmers J."/>
            <person name="Rivas-Marin E."/>
            <person name="Kohn T."/>
            <person name="Peeters S.H."/>
            <person name="Heuer A."/>
            <person name="Rast P."/>
            <person name="Oberbeckmann S."/>
            <person name="Bunk B."/>
            <person name="Jeske O."/>
            <person name="Meyerdierks A."/>
            <person name="Storesund J.E."/>
            <person name="Kallscheuer N."/>
            <person name="Luecker S."/>
            <person name="Lage O.M."/>
            <person name="Pohl T."/>
            <person name="Merkel B.J."/>
            <person name="Hornburger P."/>
            <person name="Mueller R.-W."/>
            <person name="Bruemmer F."/>
            <person name="Labrenz M."/>
            <person name="Spormann A.M."/>
            <person name="Op den Camp H."/>
            <person name="Overmann J."/>
            <person name="Amann R."/>
            <person name="Jetten M.S.M."/>
            <person name="Mascher T."/>
            <person name="Medema M.H."/>
            <person name="Devos D.P."/>
            <person name="Kaster A.-K."/>
            <person name="Ovreas L."/>
            <person name="Rohde M."/>
            <person name="Galperin M.Y."/>
            <person name="Jogler C."/>
        </authorList>
    </citation>
    <scope>NUCLEOTIDE SEQUENCE [LARGE SCALE GENOMIC DNA]</scope>
    <source>
        <strain evidence="1 2">KS4</strain>
    </source>
</reference>
<dbReference type="AlphaFoldDB" id="A0A517YYL3"/>
<gene>
    <name evidence="1" type="ORF">KS4_33680</name>
</gene>
<organism evidence="1 2">
    <name type="scientific">Poriferisphaera corsica</name>
    <dbReference type="NCBI Taxonomy" id="2528020"/>
    <lineage>
        <taxon>Bacteria</taxon>
        <taxon>Pseudomonadati</taxon>
        <taxon>Planctomycetota</taxon>
        <taxon>Phycisphaerae</taxon>
        <taxon>Phycisphaerales</taxon>
        <taxon>Phycisphaeraceae</taxon>
        <taxon>Poriferisphaera</taxon>
    </lineage>
</organism>
<evidence type="ECO:0000313" key="1">
    <source>
        <dbReference type="EMBL" id="QDU35287.1"/>
    </source>
</evidence>
<name>A0A517YYL3_9BACT</name>
<keyword evidence="2" id="KW-1185">Reference proteome</keyword>
<dbReference type="Proteomes" id="UP000317369">
    <property type="component" value="Chromosome"/>
</dbReference>
<dbReference type="KEGG" id="pcor:KS4_33680"/>
<proteinExistence type="predicted"/>
<evidence type="ECO:0000313" key="2">
    <source>
        <dbReference type="Proteomes" id="UP000317369"/>
    </source>
</evidence>